<dbReference type="CDD" id="cd00067">
    <property type="entry name" value="GAL4"/>
    <property type="match status" value="1"/>
</dbReference>
<dbReference type="GO" id="GO:0008270">
    <property type="term" value="F:zinc ion binding"/>
    <property type="evidence" value="ECO:0007669"/>
    <property type="project" value="InterPro"/>
</dbReference>
<dbReference type="Gene3D" id="4.10.240.10">
    <property type="entry name" value="Zn(2)-C6 fungal-type DNA-binding domain"/>
    <property type="match status" value="1"/>
</dbReference>
<dbReference type="EMBL" id="KV441469">
    <property type="protein sequence ID" value="OAG26253.1"/>
    <property type="molecule type" value="Genomic_DNA"/>
</dbReference>
<evidence type="ECO:0000313" key="3">
    <source>
        <dbReference type="EMBL" id="OAG26253.1"/>
    </source>
</evidence>
<dbReference type="KEGG" id="aalt:CC77DRAFT_33547"/>
<keyword evidence="4" id="KW-1185">Reference proteome</keyword>
<dbReference type="PANTHER" id="PTHR47784:SF4">
    <property type="entry name" value="ZN(II)2CYS6 TRANSCRIPTION FACTOR (EUROFUNG)"/>
    <property type="match status" value="1"/>
</dbReference>
<dbReference type="OMA" id="MEHMELF"/>
<evidence type="ECO:0000256" key="1">
    <source>
        <dbReference type="ARBA" id="ARBA00023242"/>
    </source>
</evidence>
<dbReference type="GO" id="GO:0001228">
    <property type="term" value="F:DNA-binding transcription activator activity, RNA polymerase II-specific"/>
    <property type="evidence" value="ECO:0007669"/>
    <property type="project" value="TreeGrafter"/>
</dbReference>
<sequence length="456" mass="51468">MDHRSHQIHRHACYVTRNIRPPTPPSRTGRPDFQPLQICNTRVILVFRSHGTKMLRRSHRKSRGGCSECKRRHVKCDENRPKCRLCTVSDRECSFSSLSTPDTHSRSVSPGIQYGRTIAITRSKAPSKPSVLCAGQSTVDESIDNGHVYCEEPVNVGHMELLIHAMLNEEMYNFAIGFEKFHRAGLALGMETALKAPYLMHQILAFSSCHLAHANPHCLAYYRNQAVTLQTRAVSIFNTTRAEVNQLNCVPMLLFSSMLGQHLLAEILAVQPSTDMEIFITHYVQCIEMHRGIYTIATSAWSLLMKSELEPILSMSKEFTSRQSEGDDCSTVFSLIEDTDGMSAEEKHACRIAVHYLQVGLDAVRRDEDSPISRYQMICEWTMLIPPGFTGLLAAKQPVALVVLAHYAILLHFGRHLWQVGDAGLHILAIIEKYLGSQWDAWLSYPRARITSLVLR</sequence>
<dbReference type="STRING" id="5599.A0A177E2P4"/>
<dbReference type="PANTHER" id="PTHR47784">
    <property type="entry name" value="STEROL UPTAKE CONTROL PROTEIN 2"/>
    <property type="match status" value="1"/>
</dbReference>
<dbReference type="Pfam" id="PF00172">
    <property type="entry name" value="Zn_clus"/>
    <property type="match status" value="1"/>
</dbReference>
<dbReference type="RefSeq" id="XP_018391674.1">
    <property type="nucleotide sequence ID" value="XM_018531305.1"/>
</dbReference>
<dbReference type="Proteomes" id="UP000077248">
    <property type="component" value="Unassembled WGS sequence"/>
</dbReference>
<dbReference type="InterPro" id="IPR053157">
    <property type="entry name" value="Sterol_Uptake_Regulator"/>
</dbReference>
<gene>
    <name evidence="3" type="ORF">CC77DRAFT_33547</name>
</gene>
<dbReference type="InterPro" id="IPR036864">
    <property type="entry name" value="Zn2-C6_fun-type_DNA-bd_sf"/>
</dbReference>
<dbReference type="SUPFAM" id="SSF57701">
    <property type="entry name" value="Zn2/Cys6 DNA-binding domain"/>
    <property type="match status" value="1"/>
</dbReference>
<dbReference type="GeneID" id="29116899"/>
<dbReference type="SMART" id="SM00066">
    <property type="entry name" value="GAL4"/>
    <property type="match status" value="1"/>
</dbReference>
<dbReference type="PROSITE" id="PS00463">
    <property type="entry name" value="ZN2_CY6_FUNGAL_1"/>
    <property type="match status" value="1"/>
</dbReference>
<reference evidence="3 4" key="1">
    <citation type="submission" date="2016-05" db="EMBL/GenBank/DDBJ databases">
        <title>Comparative analysis of secretome profiles of manganese(II)-oxidizing ascomycete fungi.</title>
        <authorList>
            <consortium name="DOE Joint Genome Institute"/>
            <person name="Zeiner C.A."/>
            <person name="Purvine S.O."/>
            <person name="Zink E.M."/>
            <person name="Wu S."/>
            <person name="Pasa-Tolic L."/>
            <person name="Chaput D.L."/>
            <person name="Haridas S."/>
            <person name="Grigoriev I.V."/>
            <person name="Santelli C.M."/>
            <person name="Hansel C.M."/>
        </authorList>
    </citation>
    <scope>NUCLEOTIDE SEQUENCE [LARGE SCALE GENOMIC DNA]</scope>
    <source>
        <strain evidence="3 4">SRC1lrK2f</strain>
    </source>
</reference>
<dbReference type="InterPro" id="IPR001138">
    <property type="entry name" value="Zn2Cys6_DnaBD"/>
</dbReference>
<name>A0A177E2P4_ALTAL</name>
<accession>A0A177E2P4</accession>
<proteinExistence type="predicted"/>
<dbReference type="PROSITE" id="PS50048">
    <property type="entry name" value="ZN2_CY6_FUNGAL_2"/>
    <property type="match status" value="1"/>
</dbReference>
<organism evidence="3 4">
    <name type="scientific">Alternaria alternata</name>
    <name type="common">Alternaria rot fungus</name>
    <name type="synonym">Torula alternata</name>
    <dbReference type="NCBI Taxonomy" id="5599"/>
    <lineage>
        <taxon>Eukaryota</taxon>
        <taxon>Fungi</taxon>
        <taxon>Dikarya</taxon>
        <taxon>Ascomycota</taxon>
        <taxon>Pezizomycotina</taxon>
        <taxon>Dothideomycetes</taxon>
        <taxon>Pleosporomycetidae</taxon>
        <taxon>Pleosporales</taxon>
        <taxon>Pleosporineae</taxon>
        <taxon>Pleosporaceae</taxon>
        <taxon>Alternaria</taxon>
        <taxon>Alternaria sect. Alternaria</taxon>
        <taxon>Alternaria alternata complex</taxon>
    </lineage>
</organism>
<feature type="domain" description="Zn(2)-C6 fungal-type" evidence="2">
    <location>
        <begin position="65"/>
        <end position="95"/>
    </location>
</feature>
<keyword evidence="1" id="KW-0539">Nucleus</keyword>
<dbReference type="AlphaFoldDB" id="A0A177E2P4"/>
<evidence type="ECO:0000259" key="2">
    <source>
        <dbReference type="PROSITE" id="PS50048"/>
    </source>
</evidence>
<dbReference type="VEuPathDB" id="FungiDB:CC77DRAFT_33547"/>
<evidence type="ECO:0000313" key="4">
    <source>
        <dbReference type="Proteomes" id="UP000077248"/>
    </source>
</evidence>
<protein>
    <recommendedName>
        <fullName evidence="2">Zn(2)-C6 fungal-type domain-containing protein</fullName>
    </recommendedName>
</protein>